<sequence>MKPYLICHMMPSVDGRIVGDRWKITGGYKEYERTGASFKTDGWMCGRVTMEGYAGKASFSGKAVGRNIPREDFIAPHKGKSYAVALDPSGRLNWKSNHIDADHIVEILAEKVSDSYLEFLQKKNISYIFGGKTQIDLKRVLEKLGKYFQIKKLLLEGGGKINGSFLAAGLIDELSLLLMPVADGTIGTASLFDIETPSRKKSVSRLKLLATKKLTSDILWLRYKVQK</sequence>
<dbReference type="AlphaFoldDB" id="B9XKP8"/>
<gene>
    <name evidence="5" type="ORF">Cflav_PD2448</name>
</gene>
<keyword evidence="2" id="KW-0521">NADP</keyword>
<dbReference type="InterPro" id="IPR024072">
    <property type="entry name" value="DHFR-like_dom_sf"/>
</dbReference>
<dbReference type="OrthoDB" id="9800865at2"/>
<evidence type="ECO:0000256" key="2">
    <source>
        <dbReference type="ARBA" id="ARBA00022857"/>
    </source>
</evidence>
<proteinExistence type="predicted"/>
<evidence type="ECO:0000313" key="5">
    <source>
        <dbReference type="EMBL" id="EEF59541.1"/>
    </source>
</evidence>
<keyword evidence="3" id="KW-0560">Oxidoreductase</keyword>
<dbReference type="Proteomes" id="UP000003688">
    <property type="component" value="Unassembled WGS sequence"/>
</dbReference>
<dbReference type="RefSeq" id="WP_007416384.1">
    <property type="nucleotide sequence ID" value="NZ_ABOX02000026.1"/>
</dbReference>
<comment type="caution">
    <text evidence="5">The sequence shown here is derived from an EMBL/GenBank/DDBJ whole genome shotgun (WGS) entry which is preliminary data.</text>
</comment>
<dbReference type="InterPro" id="IPR002734">
    <property type="entry name" value="RibDG_C"/>
</dbReference>
<reference evidence="5 6" key="1">
    <citation type="journal article" date="2011" name="J. Bacteriol.">
        <title>Genome sequence of 'Pedosphaera parvula' Ellin514, an aerobic Verrucomicrobial isolate from pasture soil.</title>
        <authorList>
            <person name="Kant R."/>
            <person name="van Passel M.W."/>
            <person name="Sangwan P."/>
            <person name="Palva A."/>
            <person name="Lucas S."/>
            <person name="Copeland A."/>
            <person name="Lapidus A."/>
            <person name="Glavina Del Rio T."/>
            <person name="Dalin E."/>
            <person name="Tice H."/>
            <person name="Bruce D."/>
            <person name="Goodwin L."/>
            <person name="Pitluck S."/>
            <person name="Chertkov O."/>
            <person name="Larimer F.W."/>
            <person name="Land M.L."/>
            <person name="Hauser L."/>
            <person name="Brettin T.S."/>
            <person name="Detter J.C."/>
            <person name="Han S."/>
            <person name="de Vos W.M."/>
            <person name="Janssen P.H."/>
            <person name="Smidt H."/>
        </authorList>
    </citation>
    <scope>NUCLEOTIDE SEQUENCE [LARGE SCALE GENOMIC DNA]</scope>
    <source>
        <strain evidence="5 6">Ellin514</strain>
    </source>
</reference>
<dbReference type="STRING" id="320771.Cflav_PD2448"/>
<evidence type="ECO:0000256" key="3">
    <source>
        <dbReference type="ARBA" id="ARBA00023002"/>
    </source>
</evidence>
<dbReference type="SUPFAM" id="SSF53597">
    <property type="entry name" value="Dihydrofolate reductase-like"/>
    <property type="match status" value="1"/>
</dbReference>
<protein>
    <submittedName>
        <fullName evidence="5">Bifunctional deaminase-reductase domain protein</fullName>
    </submittedName>
</protein>
<dbReference type="PANTHER" id="PTHR38011">
    <property type="entry name" value="DIHYDROFOLATE REDUCTASE FAMILY PROTEIN (AFU_ORTHOLOGUE AFUA_8G06820)"/>
    <property type="match status" value="1"/>
</dbReference>
<name>B9XKP8_PEDPL</name>
<dbReference type="GO" id="GO:0008703">
    <property type="term" value="F:5-amino-6-(5-phosphoribosylamino)uracil reductase activity"/>
    <property type="evidence" value="ECO:0007669"/>
    <property type="project" value="InterPro"/>
</dbReference>
<keyword evidence="6" id="KW-1185">Reference proteome</keyword>
<dbReference type="Pfam" id="PF01872">
    <property type="entry name" value="RibD_C"/>
    <property type="match status" value="1"/>
</dbReference>
<feature type="domain" description="Bacterial bifunctional deaminase-reductase C-terminal" evidence="4">
    <location>
        <begin position="3"/>
        <end position="219"/>
    </location>
</feature>
<accession>B9XKP8</accession>
<dbReference type="GO" id="GO:0009231">
    <property type="term" value="P:riboflavin biosynthetic process"/>
    <property type="evidence" value="ECO:0007669"/>
    <property type="project" value="InterPro"/>
</dbReference>
<comment type="pathway">
    <text evidence="1">Cofactor biosynthesis; riboflavin biosynthesis.</text>
</comment>
<evidence type="ECO:0000256" key="1">
    <source>
        <dbReference type="ARBA" id="ARBA00005104"/>
    </source>
</evidence>
<evidence type="ECO:0000259" key="4">
    <source>
        <dbReference type="Pfam" id="PF01872"/>
    </source>
</evidence>
<dbReference type="Gene3D" id="3.40.430.10">
    <property type="entry name" value="Dihydrofolate Reductase, subunit A"/>
    <property type="match status" value="1"/>
</dbReference>
<dbReference type="InterPro" id="IPR050765">
    <property type="entry name" value="Riboflavin_Biosynth_HTPR"/>
</dbReference>
<organism evidence="5 6">
    <name type="scientific">Pedosphaera parvula (strain Ellin514)</name>
    <dbReference type="NCBI Taxonomy" id="320771"/>
    <lineage>
        <taxon>Bacteria</taxon>
        <taxon>Pseudomonadati</taxon>
        <taxon>Verrucomicrobiota</taxon>
        <taxon>Pedosphaerae</taxon>
        <taxon>Pedosphaerales</taxon>
        <taxon>Pedosphaeraceae</taxon>
        <taxon>Pedosphaera</taxon>
    </lineage>
</organism>
<evidence type="ECO:0000313" key="6">
    <source>
        <dbReference type="Proteomes" id="UP000003688"/>
    </source>
</evidence>
<dbReference type="PANTHER" id="PTHR38011:SF7">
    <property type="entry name" value="2,5-DIAMINO-6-RIBOSYLAMINO-4(3H)-PYRIMIDINONE 5'-PHOSPHATE REDUCTASE"/>
    <property type="match status" value="1"/>
</dbReference>
<dbReference type="EMBL" id="ABOX02000026">
    <property type="protein sequence ID" value="EEF59541.1"/>
    <property type="molecule type" value="Genomic_DNA"/>
</dbReference>